<dbReference type="RefSeq" id="WP_062278390.1">
    <property type="nucleotide sequence ID" value="NZ_DF968180.1"/>
</dbReference>
<evidence type="ECO:0000313" key="6">
    <source>
        <dbReference type="EMBL" id="GAP39715.1"/>
    </source>
</evidence>
<organism evidence="6">
    <name type="scientific">Flexilinea flocculi</name>
    <dbReference type="NCBI Taxonomy" id="1678840"/>
    <lineage>
        <taxon>Bacteria</taxon>
        <taxon>Bacillati</taxon>
        <taxon>Chloroflexota</taxon>
        <taxon>Anaerolineae</taxon>
        <taxon>Anaerolineales</taxon>
        <taxon>Anaerolineaceae</taxon>
        <taxon>Flexilinea</taxon>
    </lineage>
</organism>
<dbReference type="PATRIC" id="fig|1678840.3.peg.801"/>
<dbReference type="Gene3D" id="3.40.50.2300">
    <property type="match status" value="2"/>
</dbReference>
<feature type="chain" id="PRO_5005513939" evidence="4">
    <location>
        <begin position="23"/>
        <end position="315"/>
    </location>
</feature>
<dbReference type="EMBL" id="DF968180">
    <property type="protein sequence ID" value="GAP39715.1"/>
    <property type="molecule type" value="Genomic_DNA"/>
</dbReference>
<dbReference type="CDD" id="cd20008">
    <property type="entry name" value="PBP1_ABC_sugar_binding-like"/>
    <property type="match status" value="1"/>
</dbReference>
<evidence type="ECO:0000256" key="3">
    <source>
        <dbReference type="ARBA" id="ARBA00022729"/>
    </source>
</evidence>
<dbReference type="OrthoDB" id="9800520at2"/>
<sequence length="315" mass="33543">MKKALLFLVLAMLLSICTTAIAADSYTIALITMDSMDQHWLKVKAGAEEAVAELVAAGNDVKLVFDAPSTKVDSVVQASMVENQITNKADAIMVAPMDAEALAPAIEAVYDAGIPMILIDTLANTKKFQVIYQTDNGAAARTAAQELGKLLGGKGKIAIINAQAGSQTTMTREGDFRDEMAKAFPDIEIVGVQYCDGDKQKALNYAEDFMMQTPDLAGFYACNEGSTVGTGNAVDQAGKAGTIKVVGFDFSDEVKDLVERGVIQATMVQNPWVMGNEGVKAAWKLINGEKIADEEAFVVDTGVTVATKENLKDIK</sequence>
<gene>
    <name evidence="6" type="ORF">ATC1_12250</name>
</gene>
<accession>A0A0K8PC42</accession>
<dbReference type="InterPro" id="IPR028082">
    <property type="entry name" value="Peripla_BP_I"/>
</dbReference>
<feature type="signal peptide" evidence="4">
    <location>
        <begin position="1"/>
        <end position="22"/>
    </location>
</feature>
<proteinExistence type="inferred from homology"/>
<name>A0A0K8PC42_9CHLR</name>
<evidence type="ECO:0000256" key="2">
    <source>
        <dbReference type="ARBA" id="ARBA00007639"/>
    </source>
</evidence>
<dbReference type="SUPFAM" id="SSF53822">
    <property type="entry name" value="Periplasmic binding protein-like I"/>
    <property type="match status" value="1"/>
</dbReference>
<dbReference type="Pfam" id="PF13407">
    <property type="entry name" value="Peripla_BP_4"/>
    <property type="match status" value="1"/>
</dbReference>
<evidence type="ECO:0000259" key="5">
    <source>
        <dbReference type="Pfam" id="PF13407"/>
    </source>
</evidence>
<dbReference type="GO" id="GO:0030246">
    <property type="term" value="F:carbohydrate binding"/>
    <property type="evidence" value="ECO:0007669"/>
    <property type="project" value="UniProtKB-ARBA"/>
</dbReference>
<dbReference type="Proteomes" id="UP000053370">
    <property type="component" value="Unassembled WGS sequence"/>
</dbReference>
<comment type="subcellular location">
    <subcellularLocation>
        <location evidence="1">Cell envelope</location>
    </subcellularLocation>
</comment>
<keyword evidence="7" id="KW-1185">Reference proteome</keyword>
<dbReference type="PANTHER" id="PTHR46847">
    <property type="entry name" value="D-ALLOSE-BINDING PERIPLASMIC PROTEIN-RELATED"/>
    <property type="match status" value="1"/>
</dbReference>
<evidence type="ECO:0000256" key="4">
    <source>
        <dbReference type="SAM" id="SignalP"/>
    </source>
</evidence>
<protein>
    <submittedName>
        <fullName evidence="6">Monosaccharide ABC transporter substrate-binding protein, CUT2 family</fullName>
    </submittedName>
</protein>
<reference evidence="6" key="1">
    <citation type="journal article" date="2015" name="Genome Announc.">
        <title>Draft Genome Sequence of Anaerolineae Strain TC1, a Novel Isolate from a Methanogenic Wastewater Treatment System.</title>
        <authorList>
            <person name="Matsuura N."/>
            <person name="Tourlousse D.M."/>
            <person name="Sun L."/>
            <person name="Toyonaga M."/>
            <person name="Kuroda K."/>
            <person name="Ohashi A."/>
            <person name="Cruz R."/>
            <person name="Yamaguchi T."/>
            <person name="Sekiguchi Y."/>
        </authorList>
    </citation>
    <scope>NUCLEOTIDE SEQUENCE [LARGE SCALE GENOMIC DNA]</scope>
    <source>
        <strain evidence="6">TC1</strain>
    </source>
</reference>
<dbReference type="PANTHER" id="PTHR46847:SF1">
    <property type="entry name" value="D-ALLOSE-BINDING PERIPLASMIC PROTEIN-RELATED"/>
    <property type="match status" value="1"/>
</dbReference>
<keyword evidence="3 4" id="KW-0732">Signal</keyword>
<dbReference type="GO" id="GO:0030313">
    <property type="term" value="C:cell envelope"/>
    <property type="evidence" value="ECO:0007669"/>
    <property type="project" value="UniProtKB-SubCell"/>
</dbReference>
<dbReference type="STRING" id="1678840.ATC1_12250"/>
<dbReference type="AlphaFoldDB" id="A0A0K8PC42"/>
<evidence type="ECO:0000313" key="7">
    <source>
        <dbReference type="Proteomes" id="UP000053370"/>
    </source>
</evidence>
<evidence type="ECO:0000256" key="1">
    <source>
        <dbReference type="ARBA" id="ARBA00004196"/>
    </source>
</evidence>
<comment type="similarity">
    <text evidence="2">Belongs to the bacterial solute-binding protein 2 family.</text>
</comment>
<feature type="domain" description="Periplasmic binding protein" evidence="5">
    <location>
        <begin position="28"/>
        <end position="290"/>
    </location>
</feature>
<dbReference type="InterPro" id="IPR025997">
    <property type="entry name" value="SBP_2_dom"/>
</dbReference>